<evidence type="ECO:0000256" key="4">
    <source>
        <dbReference type="ARBA" id="ARBA00022630"/>
    </source>
</evidence>
<dbReference type="EMBL" id="AP012273">
    <property type="protein sequence ID" value="BAO43085.1"/>
    <property type="molecule type" value="Genomic_DNA"/>
</dbReference>
<dbReference type="GO" id="GO:0004497">
    <property type="term" value="F:monooxygenase activity"/>
    <property type="evidence" value="ECO:0007669"/>
    <property type="project" value="UniProtKB-KW"/>
</dbReference>
<evidence type="ECO:0000256" key="5">
    <source>
        <dbReference type="ARBA" id="ARBA00022827"/>
    </source>
</evidence>
<keyword evidence="6 10" id="KW-0560">Oxidoreductase</keyword>
<evidence type="ECO:0000256" key="6">
    <source>
        <dbReference type="ARBA" id="ARBA00023002"/>
    </source>
</evidence>
<keyword evidence="4" id="KW-0285">Flavoprotein</keyword>
<gene>
    <name evidence="10" type="ORF">TBH_C0137</name>
</gene>
<dbReference type="InterPro" id="IPR018168">
    <property type="entry name" value="Ubi_Hdrlase_CS"/>
</dbReference>
<dbReference type="SUPFAM" id="SSF51905">
    <property type="entry name" value="FAD/NAD(P)-binding domain"/>
    <property type="match status" value="1"/>
</dbReference>
<organism evidence="10 11">
    <name type="scientific">Thiolapillus brandeum</name>
    <dbReference type="NCBI Taxonomy" id="1076588"/>
    <lineage>
        <taxon>Bacteria</taxon>
        <taxon>Pseudomonadati</taxon>
        <taxon>Pseudomonadota</taxon>
        <taxon>Gammaproteobacteria</taxon>
        <taxon>Chromatiales</taxon>
        <taxon>Sedimenticolaceae</taxon>
        <taxon>Thiolapillus</taxon>
    </lineage>
</organism>
<dbReference type="GO" id="GO:0006744">
    <property type="term" value="P:ubiquinone biosynthetic process"/>
    <property type="evidence" value="ECO:0007669"/>
    <property type="project" value="UniProtKB-UniPathway"/>
</dbReference>
<dbReference type="EC" id="1.14.13.-" evidence="10"/>
<sequence>MSEASHDIIIAGGGMVGAALACALGERDFRVALIERQAPARDWPAHSHDIRVSAISRASQNIFSNLEVWQDMQALGATPYEQMVVWESGGAEIRFHAADIGEPDLGHIIENRIIQLALWQRLEKLDKVQIFCPASISGLKLDEHGPEVTLNDGQRLSAALVVAADGARSALRDMAGISTGGWGYDQTAVVCTVRAELGNQASCWQRFMPSGPLALLPMEEDLFSIVWSTSPEQAGVLMGQEEEEFNAALARTSEQRLGRLELLGERGAFPLRLLHARQYIKPGLALVGDAAHVIHPLAGQGVNLGLLDMAELVDVLQHAREHHQPLGSHPVLRRYERARKGENIAMQGAMDMFKRVFSNDLPPLKVARNLGMNMANRLTPVRKLLIRNALGTSGDHPSLTQ</sequence>
<feature type="domain" description="FAD-binding" evidence="9">
    <location>
        <begin position="7"/>
        <end position="320"/>
    </location>
</feature>
<evidence type="ECO:0000256" key="2">
    <source>
        <dbReference type="ARBA" id="ARBA00004749"/>
    </source>
</evidence>
<keyword evidence="5" id="KW-0274">FAD</keyword>
<dbReference type="InterPro" id="IPR002938">
    <property type="entry name" value="FAD-bd"/>
</dbReference>
<evidence type="ECO:0000256" key="7">
    <source>
        <dbReference type="ARBA" id="ARBA00023033"/>
    </source>
</evidence>
<dbReference type="Gene3D" id="3.50.50.60">
    <property type="entry name" value="FAD/NAD(P)-binding domain"/>
    <property type="match status" value="2"/>
</dbReference>
<comment type="pathway">
    <text evidence="2">Cofactor biosynthesis; ubiquinone biosynthesis.</text>
</comment>
<dbReference type="KEGG" id="tbn:TBH_C0137"/>
<dbReference type="FunFam" id="3.50.50.60:FF:000021">
    <property type="entry name" value="Ubiquinone biosynthesis monooxygenase COQ6"/>
    <property type="match status" value="1"/>
</dbReference>
<evidence type="ECO:0000256" key="3">
    <source>
        <dbReference type="ARBA" id="ARBA00005349"/>
    </source>
</evidence>
<dbReference type="PROSITE" id="PS01304">
    <property type="entry name" value="UBIH"/>
    <property type="match status" value="1"/>
</dbReference>
<dbReference type="InterPro" id="IPR051205">
    <property type="entry name" value="UbiH/COQ6_monooxygenase"/>
</dbReference>
<evidence type="ECO:0000256" key="1">
    <source>
        <dbReference type="ARBA" id="ARBA00001974"/>
    </source>
</evidence>
<protein>
    <submittedName>
        <fullName evidence="10">2-octaprenyl-3-methyl-6-methoxy-14-benzoquinol hydroxylase</fullName>
        <ecNumber evidence="10">1.14.13.-</ecNumber>
    </submittedName>
</protein>
<dbReference type="NCBIfam" id="TIGR01988">
    <property type="entry name" value="Ubi-OHases"/>
    <property type="match status" value="1"/>
</dbReference>
<dbReference type="PANTHER" id="PTHR43876">
    <property type="entry name" value="UBIQUINONE BIOSYNTHESIS MONOOXYGENASE COQ6, MITOCHONDRIAL"/>
    <property type="match status" value="1"/>
</dbReference>
<dbReference type="GO" id="GO:0016705">
    <property type="term" value="F:oxidoreductase activity, acting on paired donors, with incorporation or reduction of molecular oxygen"/>
    <property type="evidence" value="ECO:0007669"/>
    <property type="project" value="InterPro"/>
</dbReference>
<comment type="similarity">
    <text evidence="3">Belongs to the UbiH/COQ6 family.</text>
</comment>
<dbReference type="Pfam" id="PF01494">
    <property type="entry name" value="FAD_binding_3"/>
    <property type="match status" value="1"/>
</dbReference>
<evidence type="ECO:0000259" key="9">
    <source>
        <dbReference type="Pfam" id="PF01494"/>
    </source>
</evidence>
<proteinExistence type="inferred from homology"/>
<dbReference type="AlphaFoldDB" id="A0A7U6GG97"/>
<comment type="subunit">
    <text evidence="8">Component of the Ubi complex metabolon, which regroups five ubiquinone biosynthesis proteins (UbiE, UbiF, UbiG, UbiH and UbiI) and two accessory factors (UbiK and the lipid-binding protein UbiJ).</text>
</comment>
<name>A0A7U6GG97_9GAMM</name>
<dbReference type="RefSeq" id="WP_041064337.1">
    <property type="nucleotide sequence ID" value="NZ_AP012273.1"/>
</dbReference>
<keyword evidence="11" id="KW-1185">Reference proteome</keyword>
<dbReference type="UniPathway" id="UPA00232"/>
<dbReference type="GO" id="GO:0110142">
    <property type="term" value="C:ubiquinone biosynthesis complex"/>
    <property type="evidence" value="ECO:0007669"/>
    <property type="project" value="UniProtKB-ARBA"/>
</dbReference>
<dbReference type="PRINTS" id="PR00420">
    <property type="entry name" value="RNGMNOXGNASE"/>
</dbReference>
<dbReference type="PANTHER" id="PTHR43876:SF7">
    <property type="entry name" value="UBIQUINONE BIOSYNTHESIS MONOOXYGENASE COQ6, MITOCHONDRIAL"/>
    <property type="match status" value="1"/>
</dbReference>
<dbReference type="InterPro" id="IPR036188">
    <property type="entry name" value="FAD/NAD-bd_sf"/>
</dbReference>
<dbReference type="InterPro" id="IPR010971">
    <property type="entry name" value="UbiH/COQ6"/>
</dbReference>
<evidence type="ECO:0000313" key="11">
    <source>
        <dbReference type="Proteomes" id="UP000031631"/>
    </source>
</evidence>
<reference evidence="10 11" key="1">
    <citation type="journal article" date="2014" name="PLoS ONE">
        <title>Physiological and genomic features of a novel sulfur-oxidizing gammaproteobacterium belonging to a previously uncultivated symbiotic lineage isolated from a hydrothermal vent.</title>
        <authorList>
            <person name="Nunoura T."/>
            <person name="Takaki Y."/>
            <person name="Kazama H."/>
            <person name="Kakuta J."/>
            <person name="Shimamura S."/>
            <person name="Makita H."/>
            <person name="Hirai M."/>
            <person name="Miyazaki M."/>
            <person name="Takai K."/>
        </authorList>
    </citation>
    <scope>NUCLEOTIDE SEQUENCE [LARGE SCALE GENOMIC DNA]</scope>
    <source>
        <strain evidence="10 11">Hiromi1</strain>
    </source>
</reference>
<keyword evidence="7" id="KW-0503">Monooxygenase</keyword>
<dbReference type="GO" id="GO:0071949">
    <property type="term" value="F:FAD binding"/>
    <property type="evidence" value="ECO:0007669"/>
    <property type="project" value="InterPro"/>
</dbReference>
<accession>A0A7U6GG97</accession>
<dbReference type="Proteomes" id="UP000031631">
    <property type="component" value="Chromosome"/>
</dbReference>
<comment type="cofactor">
    <cofactor evidence="1">
        <name>FAD</name>
        <dbReference type="ChEBI" id="CHEBI:57692"/>
    </cofactor>
</comment>
<evidence type="ECO:0000256" key="8">
    <source>
        <dbReference type="ARBA" id="ARBA00065734"/>
    </source>
</evidence>
<evidence type="ECO:0000313" key="10">
    <source>
        <dbReference type="EMBL" id="BAO43085.1"/>
    </source>
</evidence>